<evidence type="ECO:0000259" key="1">
    <source>
        <dbReference type="Pfam" id="PF13649"/>
    </source>
</evidence>
<accession>A0A1I1C357</accession>
<name>A0A1I1C357_9PSEU</name>
<dbReference type="Gene3D" id="3.40.50.150">
    <property type="entry name" value="Vaccinia Virus protein VP39"/>
    <property type="match status" value="1"/>
</dbReference>
<dbReference type="PANTHER" id="PTHR42912">
    <property type="entry name" value="METHYLTRANSFERASE"/>
    <property type="match status" value="1"/>
</dbReference>
<keyword evidence="2" id="KW-0808">Transferase</keyword>
<dbReference type="GO" id="GO:0008168">
    <property type="term" value="F:methyltransferase activity"/>
    <property type="evidence" value="ECO:0007669"/>
    <property type="project" value="UniProtKB-KW"/>
</dbReference>
<dbReference type="InterPro" id="IPR029063">
    <property type="entry name" value="SAM-dependent_MTases_sf"/>
</dbReference>
<dbReference type="OrthoDB" id="9765084at2"/>
<feature type="domain" description="Methyltransferase" evidence="1">
    <location>
        <begin position="41"/>
        <end position="139"/>
    </location>
</feature>
<dbReference type="PANTHER" id="PTHR42912:SF93">
    <property type="entry name" value="N6-ADENOSINE-METHYLTRANSFERASE TMT1A"/>
    <property type="match status" value="1"/>
</dbReference>
<sequence length="205" mass="22623">MLMNGIETMLVNSLPRRWLQRFYELSVFRRLGGSVLAGGRVLELGCGAGYGTQLILDNFEAGQVAAIDLDPAMVTRARRRLAGYGERVRVSCGSATDLRGVLGADEDTYDTVFDFAIIHHIPDWRAALDEVSRVLKPGGAFVFDEVTAIALASRTYRLLFDHPEHDRFTAADFVSALADRGLHVGGRVRMHRGGRYLLGVARSRT</sequence>
<keyword evidence="2" id="KW-0489">Methyltransferase</keyword>
<dbReference type="RefSeq" id="WP_091677075.1">
    <property type="nucleotide sequence ID" value="NZ_FOKG01000020.1"/>
</dbReference>
<evidence type="ECO:0000313" key="3">
    <source>
        <dbReference type="Proteomes" id="UP000243799"/>
    </source>
</evidence>
<dbReference type="GO" id="GO:0032259">
    <property type="term" value="P:methylation"/>
    <property type="evidence" value="ECO:0007669"/>
    <property type="project" value="UniProtKB-KW"/>
</dbReference>
<dbReference type="InterPro" id="IPR050508">
    <property type="entry name" value="Methyltransf_Superfamily"/>
</dbReference>
<keyword evidence="3" id="KW-1185">Reference proteome</keyword>
<dbReference type="EMBL" id="FOKG01000020">
    <property type="protein sequence ID" value="SFB57095.1"/>
    <property type="molecule type" value="Genomic_DNA"/>
</dbReference>
<reference evidence="3" key="1">
    <citation type="submission" date="2016-10" db="EMBL/GenBank/DDBJ databases">
        <authorList>
            <person name="Varghese N."/>
            <person name="Submissions S."/>
        </authorList>
    </citation>
    <scope>NUCLEOTIDE SEQUENCE [LARGE SCALE GENOMIC DNA]</scope>
    <source>
        <strain evidence="3">CGMCC 4.3568</strain>
    </source>
</reference>
<dbReference type="SUPFAM" id="SSF53335">
    <property type="entry name" value="S-adenosyl-L-methionine-dependent methyltransferases"/>
    <property type="match status" value="1"/>
</dbReference>
<dbReference type="STRING" id="490629.SAMN05216266_120108"/>
<dbReference type="InterPro" id="IPR041698">
    <property type="entry name" value="Methyltransf_25"/>
</dbReference>
<organism evidence="2 3">
    <name type="scientific">Amycolatopsis marina</name>
    <dbReference type="NCBI Taxonomy" id="490629"/>
    <lineage>
        <taxon>Bacteria</taxon>
        <taxon>Bacillati</taxon>
        <taxon>Actinomycetota</taxon>
        <taxon>Actinomycetes</taxon>
        <taxon>Pseudonocardiales</taxon>
        <taxon>Pseudonocardiaceae</taxon>
        <taxon>Amycolatopsis</taxon>
    </lineage>
</organism>
<dbReference type="CDD" id="cd02440">
    <property type="entry name" value="AdoMet_MTases"/>
    <property type="match status" value="1"/>
</dbReference>
<gene>
    <name evidence="2" type="ORF">SAMN05216266_120108</name>
</gene>
<protein>
    <submittedName>
        <fullName evidence="2">Methyltransferase domain-containing protein</fullName>
    </submittedName>
</protein>
<dbReference type="Pfam" id="PF13649">
    <property type="entry name" value="Methyltransf_25"/>
    <property type="match status" value="1"/>
</dbReference>
<evidence type="ECO:0000313" key="2">
    <source>
        <dbReference type="EMBL" id="SFB57095.1"/>
    </source>
</evidence>
<dbReference type="AlphaFoldDB" id="A0A1I1C357"/>
<dbReference type="Proteomes" id="UP000243799">
    <property type="component" value="Unassembled WGS sequence"/>
</dbReference>
<proteinExistence type="predicted"/>